<protein>
    <recommendedName>
        <fullName evidence="7">MtN3 and saliva related transmembrane protein</fullName>
    </recommendedName>
</protein>
<evidence type="ECO:0000256" key="2">
    <source>
        <dbReference type="ARBA" id="ARBA00022692"/>
    </source>
</evidence>
<feature type="transmembrane region" description="Helical" evidence="5">
    <location>
        <begin position="6"/>
        <end position="23"/>
    </location>
</feature>
<organism evidence="6">
    <name type="scientific">Planktothricoides sp. SpSt-374</name>
    <dbReference type="NCBI Taxonomy" id="2282167"/>
    <lineage>
        <taxon>Bacteria</taxon>
        <taxon>Bacillati</taxon>
        <taxon>Cyanobacteriota</taxon>
        <taxon>Cyanophyceae</taxon>
        <taxon>Oscillatoriophycideae</taxon>
        <taxon>Oscillatoriales</taxon>
        <taxon>Oscillatoriaceae</taxon>
        <taxon>Planktothricoides</taxon>
    </lineage>
</organism>
<dbReference type="EMBL" id="DSPX01000119">
    <property type="protein sequence ID" value="HGG01262.1"/>
    <property type="molecule type" value="Genomic_DNA"/>
</dbReference>
<keyword evidence="4 5" id="KW-0472">Membrane</keyword>
<accession>A0A7C3ZKQ1</accession>
<evidence type="ECO:0000256" key="3">
    <source>
        <dbReference type="ARBA" id="ARBA00022989"/>
    </source>
</evidence>
<sequence>MDYITILGFVAATCTTVAFLPQVMKTWQSKSAKDVSFGMLVFFCSGIFLWFIYGVFIKSSPVIIANLLTLILNLIILYLKIKYE</sequence>
<comment type="subcellular location">
    <subcellularLocation>
        <location evidence="1">Membrane</location>
        <topology evidence="1">Multi-pass membrane protein</topology>
    </subcellularLocation>
</comment>
<keyword evidence="2 5" id="KW-0812">Transmembrane</keyword>
<gene>
    <name evidence="6" type="ORF">ENR15_11585</name>
</gene>
<evidence type="ECO:0000313" key="6">
    <source>
        <dbReference type="EMBL" id="HGG01262.1"/>
    </source>
</evidence>
<dbReference type="NCBIfam" id="NF037968">
    <property type="entry name" value="SemiSWEET_2"/>
    <property type="match status" value="1"/>
</dbReference>
<evidence type="ECO:0000256" key="1">
    <source>
        <dbReference type="ARBA" id="ARBA00004141"/>
    </source>
</evidence>
<feature type="transmembrane region" description="Helical" evidence="5">
    <location>
        <begin position="35"/>
        <end position="56"/>
    </location>
</feature>
<evidence type="ECO:0000256" key="5">
    <source>
        <dbReference type="SAM" id="Phobius"/>
    </source>
</evidence>
<dbReference type="GO" id="GO:0016020">
    <property type="term" value="C:membrane"/>
    <property type="evidence" value="ECO:0007669"/>
    <property type="project" value="UniProtKB-SubCell"/>
</dbReference>
<reference evidence="6" key="1">
    <citation type="journal article" date="2020" name="mSystems">
        <title>Genome- and Community-Level Interaction Insights into Carbon Utilization and Element Cycling Functions of Hydrothermarchaeota in Hydrothermal Sediment.</title>
        <authorList>
            <person name="Zhou Z."/>
            <person name="Liu Y."/>
            <person name="Xu W."/>
            <person name="Pan J."/>
            <person name="Luo Z.H."/>
            <person name="Li M."/>
        </authorList>
    </citation>
    <scope>NUCLEOTIDE SEQUENCE [LARGE SCALE GENOMIC DNA]</scope>
    <source>
        <strain evidence="6">SpSt-374</strain>
    </source>
</reference>
<name>A0A7C3ZKQ1_9CYAN</name>
<proteinExistence type="predicted"/>
<dbReference type="GO" id="GO:0051119">
    <property type="term" value="F:sugar transmembrane transporter activity"/>
    <property type="evidence" value="ECO:0007669"/>
    <property type="project" value="InterPro"/>
</dbReference>
<evidence type="ECO:0008006" key="7">
    <source>
        <dbReference type="Google" id="ProtNLM"/>
    </source>
</evidence>
<dbReference type="Gene3D" id="1.20.1280.290">
    <property type="match status" value="1"/>
</dbReference>
<dbReference type="AlphaFoldDB" id="A0A7C3ZKQ1"/>
<evidence type="ECO:0000256" key="4">
    <source>
        <dbReference type="ARBA" id="ARBA00023136"/>
    </source>
</evidence>
<dbReference type="Pfam" id="PF04193">
    <property type="entry name" value="PQ-loop"/>
    <property type="match status" value="1"/>
</dbReference>
<dbReference type="InterPro" id="IPR047662">
    <property type="entry name" value="SemiSWEET"/>
</dbReference>
<comment type="caution">
    <text evidence="6">The sequence shown here is derived from an EMBL/GenBank/DDBJ whole genome shotgun (WGS) entry which is preliminary data.</text>
</comment>
<feature type="transmembrane region" description="Helical" evidence="5">
    <location>
        <begin position="62"/>
        <end position="79"/>
    </location>
</feature>
<dbReference type="InterPro" id="IPR006603">
    <property type="entry name" value="PQ-loop_rpt"/>
</dbReference>
<keyword evidence="3 5" id="KW-1133">Transmembrane helix</keyword>